<name>A0ABP9AUZ3_9MICC</name>
<keyword evidence="2" id="KW-1003">Cell membrane</keyword>
<dbReference type="RefSeq" id="WP_251379656.1">
    <property type="nucleotide sequence ID" value="NZ_BAABKP010000001.1"/>
</dbReference>
<feature type="transmembrane region" description="Helical" evidence="6">
    <location>
        <begin position="150"/>
        <end position="174"/>
    </location>
</feature>
<evidence type="ECO:0000313" key="8">
    <source>
        <dbReference type="Proteomes" id="UP001500187"/>
    </source>
</evidence>
<accession>A0ABP9AUZ3</accession>
<keyword evidence="5 6" id="KW-0472">Membrane</keyword>
<dbReference type="EMBL" id="BAABKP010000001">
    <property type="protein sequence ID" value="GAA4786619.1"/>
    <property type="molecule type" value="Genomic_DNA"/>
</dbReference>
<evidence type="ECO:0000256" key="6">
    <source>
        <dbReference type="SAM" id="Phobius"/>
    </source>
</evidence>
<organism evidence="7 8">
    <name type="scientific">Rothia endophytica</name>
    <dbReference type="NCBI Taxonomy" id="1324766"/>
    <lineage>
        <taxon>Bacteria</taxon>
        <taxon>Bacillati</taxon>
        <taxon>Actinomycetota</taxon>
        <taxon>Actinomycetes</taxon>
        <taxon>Micrococcales</taxon>
        <taxon>Micrococcaceae</taxon>
        <taxon>Rothia</taxon>
    </lineage>
</organism>
<comment type="subcellular location">
    <subcellularLocation>
        <location evidence="1">Cell membrane</location>
        <topology evidence="1">Multi-pass membrane protein</topology>
    </subcellularLocation>
</comment>
<reference evidence="8" key="1">
    <citation type="journal article" date="2019" name="Int. J. Syst. Evol. Microbiol.">
        <title>The Global Catalogue of Microorganisms (GCM) 10K type strain sequencing project: providing services to taxonomists for standard genome sequencing and annotation.</title>
        <authorList>
            <consortium name="The Broad Institute Genomics Platform"/>
            <consortium name="The Broad Institute Genome Sequencing Center for Infectious Disease"/>
            <person name="Wu L."/>
            <person name="Ma J."/>
        </authorList>
    </citation>
    <scope>NUCLEOTIDE SEQUENCE [LARGE SCALE GENOMIC DNA]</scope>
    <source>
        <strain evidence="8">JCM 18541</strain>
    </source>
</reference>
<sequence length="206" mass="22148">MTTEMLPTILLGATTGLSLIVAIGAQNAYILRQAIIGKFVWPIAIFCILSDALLIGLGVFGIGKLVDSAAWVLELMRWGGGLFLICYGLLAAKRALKPSAMTVVTGQDGPKTVGKALLIAAAMTYLNPHAYLDTIVLLGGIANQQGENRWLFYAGTVVGSTLWFSLLASCSRFLRPIFANPRAWRVLDAGIAALMFFLAYKIMFSS</sequence>
<feature type="transmembrane region" description="Helical" evidence="6">
    <location>
        <begin position="75"/>
        <end position="92"/>
    </location>
</feature>
<gene>
    <name evidence="7" type="ORF">GCM10023352_00130</name>
</gene>
<keyword evidence="8" id="KW-1185">Reference proteome</keyword>
<dbReference type="Pfam" id="PF01810">
    <property type="entry name" value="LysE"/>
    <property type="match status" value="1"/>
</dbReference>
<evidence type="ECO:0000256" key="3">
    <source>
        <dbReference type="ARBA" id="ARBA00022692"/>
    </source>
</evidence>
<evidence type="ECO:0000256" key="2">
    <source>
        <dbReference type="ARBA" id="ARBA00022475"/>
    </source>
</evidence>
<dbReference type="Proteomes" id="UP001500187">
    <property type="component" value="Unassembled WGS sequence"/>
</dbReference>
<dbReference type="InterPro" id="IPR001123">
    <property type="entry name" value="LeuE-type"/>
</dbReference>
<dbReference type="PANTHER" id="PTHR30086">
    <property type="entry name" value="ARGININE EXPORTER PROTEIN ARGO"/>
    <property type="match status" value="1"/>
</dbReference>
<feature type="transmembrane region" description="Helical" evidence="6">
    <location>
        <begin position="113"/>
        <end position="130"/>
    </location>
</feature>
<evidence type="ECO:0000256" key="5">
    <source>
        <dbReference type="ARBA" id="ARBA00023136"/>
    </source>
</evidence>
<comment type="caution">
    <text evidence="7">The sequence shown here is derived from an EMBL/GenBank/DDBJ whole genome shotgun (WGS) entry which is preliminary data.</text>
</comment>
<proteinExistence type="predicted"/>
<keyword evidence="4 6" id="KW-1133">Transmembrane helix</keyword>
<feature type="transmembrane region" description="Helical" evidence="6">
    <location>
        <begin position="39"/>
        <end position="63"/>
    </location>
</feature>
<feature type="transmembrane region" description="Helical" evidence="6">
    <location>
        <begin position="186"/>
        <end position="204"/>
    </location>
</feature>
<dbReference type="PANTHER" id="PTHR30086:SF20">
    <property type="entry name" value="ARGININE EXPORTER PROTEIN ARGO-RELATED"/>
    <property type="match status" value="1"/>
</dbReference>
<evidence type="ECO:0000256" key="4">
    <source>
        <dbReference type="ARBA" id="ARBA00022989"/>
    </source>
</evidence>
<protein>
    <submittedName>
        <fullName evidence="7">LysE/ArgO family amino acid transporter</fullName>
    </submittedName>
</protein>
<evidence type="ECO:0000313" key="7">
    <source>
        <dbReference type="EMBL" id="GAA4786619.1"/>
    </source>
</evidence>
<evidence type="ECO:0000256" key="1">
    <source>
        <dbReference type="ARBA" id="ARBA00004651"/>
    </source>
</evidence>
<feature type="transmembrane region" description="Helical" evidence="6">
    <location>
        <begin position="6"/>
        <end position="27"/>
    </location>
</feature>
<keyword evidence="3 6" id="KW-0812">Transmembrane</keyword>